<evidence type="ECO:0000256" key="2">
    <source>
        <dbReference type="ARBA" id="ARBA00004924"/>
    </source>
</evidence>
<evidence type="ECO:0000256" key="1">
    <source>
        <dbReference type="ARBA" id="ARBA00001974"/>
    </source>
</evidence>
<reference evidence="9" key="1">
    <citation type="submission" date="2016-10" db="EMBL/GenBank/DDBJ databases">
        <authorList>
            <person name="Varghese N."/>
            <person name="Submissions S."/>
        </authorList>
    </citation>
    <scope>NUCLEOTIDE SEQUENCE [LARGE SCALE GENOMIC DNA]</scope>
    <source>
        <strain evidence="9">DSM 19110</strain>
    </source>
</reference>
<keyword evidence="6" id="KW-0521">NADP</keyword>
<dbReference type="Pfam" id="PF13434">
    <property type="entry name" value="Lys_Orn_oxgnase"/>
    <property type="match status" value="1"/>
</dbReference>
<dbReference type="AlphaFoldDB" id="A0A1H0AL24"/>
<keyword evidence="7" id="KW-0560">Oxidoreductase</keyword>
<proteinExistence type="inferred from homology"/>
<evidence type="ECO:0000256" key="7">
    <source>
        <dbReference type="ARBA" id="ARBA00023002"/>
    </source>
</evidence>
<evidence type="ECO:0000256" key="6">
    <source>
        <dbReference type="ARBA" id="ARBA00022857"/>
    </source>
</evidence>
<dbReference type="InterPro" id="IPR036188">
    <property type="entry name" value="FAD/NAD-bd_sf"/>
</dbReference>
<protein>
    <submittedName>
        <fullName evidence="8">Lysine N6-hydroxylase</fullName>
    </submittedName>
</protein>
<dbReference type="InterPro" id="IPR025700">
    <property type="entry name" value="Lys/Orn_oxygenase"/>
</dbReference>
<comment type="cofactor">
    <cofactor evidence="1">
        <name>FAD</name>
        <dbReference type="ChEBI" id="CHEBI:57692"/>
    </cofactor>
</comment>
<evidence type="ECO:0000313" key="9">
    <source>
        <dbReference type="Proteomes" id="UP000183200"/>
    </source>
</evidence>
<accession>A0A1H0AL24</accession>
<comment type="similarity">
    <text evidence="3">Belongs to the lysine N(6)-hydroxylase/L-ornithine N(5)-oxygenase family.</text>
</comment>
<organism evidence="8 9">
    <name type="scientific">Pedobacter steynii</name>
    <dbReference type="NCBI Taxonomy" id="430522"/>
    <lineage>
        <taxon>Bacteria</taxon>
        <taxon>Pseudomonadati</taxon>
        <taxon>Bacteroidota</taxon>
        <taxon>Sphingobacteriia</taxon>
        <taxon>Sphingobacteriales</taxon>
        <taxon>Sphingobacteriaceae</taxon>
        <taxon>Pedobacter</taxon>
    </lineage>
</organism>
<sequence>MNHKNNNILDVIGIGIGPFNLGFAALSHELPLKTLFFEQAPSFNWHPGLLIERSTLQVPFLADLVSSVDPTNPFSFTNYLKKKKMLFRFCIKETFYVTRKEYNDYCRWVADQLPELRFSHVVTGIEYHPEGHYEVSVHDLINRSTKTYRSKRLVVGTGTTALMPQCAEECSRERVFHSSQYLYRKSYLKPGSSISIIGSGQSAAEMFQDLLQEMDDKQFQLNWITAAERFFPMENSKLTFEHTSPDYLSYFHGLPEQKRAQIISRQEILYKGINQELIDEIYNELYHKDLYKKEPLPIKILPNVMLQSLTGNKYTGFELGLQHMQLEKDFKIQSDYVILATGYRHQEPAFLKFVNDRINRDESGGFKVAANFSVDKNEGEIYVLNAELSSHGILTSDLGMGPYRNARILNHILGPEKEAFELEDRIAFQDFGIPLNI</sequence>
<keyword evidence="5" id="KW-0274">FAD</keyword>
<dbReference type="Gene3D" id="3.50.50.60">
    <property type="entry name" value="FAD/NAD(P)-binding domain"/>
    <property type="match status" value="1"/>
</dbReference>
<keyword evidence="9" id="KW-1185">Reference proteome</keyword>
<dbReference type="SUPFAM" id="SSF51905">
    <property type="entry name" value="FAD/NAD(P)-binding domain"/>
    <property type="match status" value="1"/>
</dbReference>
<dbReference type="EMBL" id="FNGY01000007">
    <property type="protein sequence ID" value="SDN33526.1"/>
    <property type="molecule type" value="Genomic_DNA"/>
</dbReference>
<evidence type="ECO:0000256" key="3">
    <source>
        <dbReference type="ARBA" id="ARBA00007588"/>
    </source>
</evidence>
<dbReference type="OrthoDB" id="7527071at2"/>
<evidence type="ECO:0000256" key="5">
    <source>
        <dbReference type="ARBA" id="ARBA00022827"/>
    </source>
</evidence>
<gene>
    <name evidence="8" type="ORF">SAMN05421820_107114</name>
</gene>
<evidence type="ECO:0000256" key="4">
    <source>
        <dbReference type="ARBA" id="ARBA00022630"/>
    </source>
</evidence>
<name>A0A1H0AL24_9SPHI</name>
<keyword evidence="4" id="KW-0285">Flavoprotein</keyword>
<dbReference type="PANTHER" id="PTHR42802:SF1">
    <property type="entry name" value="L-ORNITHINE N(5)-MONOOXYGENASE"/>
    <property type="match status" value="1"/>
</dbReference>
<dbReference type="GO" id="GO:0016491">
    <property type="term" value="F:oxidoreductase activity"/>
    <property type="evidence" value="ECO:0007669"/>
    <property type="project" value="UniProtKB-KW"/>
</dbReference>
<dbReference type="RefSeq" id="WP_074610223.1">
    <property type="nucleotide sequence ID" value="NZ_FNGY01000007.1"/>
</dbReference>
<dbReference type="Proteomes" id="UP000183200">
    <property type="component" value="Unassembled WGS sequence"/>
</dbReference>
<dbReference type="PANTHER" id="PTHR42802">
    <property type="entry name" value="MONOOXYGENASE"/>
    <property type="match status" value="1"/>
</dbReference>
<evidence type="ECO:0000313" key="8">
    <source>
        <dbReference type="EMBL" id="SDN33526.1"/>
    </source>
</evidence>
<comment type="pathway">
    <text evidence="2">Siderophore biosynthesis.</text>
</comment>